<dbReference type="InterPro" id="IPR008454">
    <property type="entry name" value="Collagen-bd_Cna-like_B-typ_dom"/>
</dbReference>
<dbReference type="Pfam" id="PF05738">
    <property type="entry name" value="Cna_B"/>
    <property type="match status" value="4"/>
</dbReference>
<dbReference type="Proteomes" id="UP000461880">
    <property type="component" value="Unassembled WGS sequence"/>
</dbReference>
<dbReference type="AlphaFoldDB" id="A0A7X2NRI9"/>
<dbReference type="InterPro" id="IPR013783">
    <property type="entry name" value="Ig-like_fold"/>
</dbReference>
<feature type="domain" description="SpaA-like prealbumin fold" evidence="3">
    <location>
        <begin position="451"/>
        <end position="551"/>
    </location>
</feature>
<keyword evidence="5" id="KW-1185">Reference proteome</keyword>
<dbReference type="Gene3D" id="2.60.40.1140">
    <property type="entry name" value="Collagen-binding surface protein Cna, B-type domain"/>
    <property type="match status" value="4"/>
</dbReference>
<name>A0A7X2NRI9_9FIRM</name>
<evidence type="ECO:0000313" key="4">
    <source>
        <dbReference type="EMBL" id="MSS58240.1"/>
    </source>
</evidence>
<feature type="domain" description="CNA-B" evidence="2">
    <location>
        <begin position="727"/>
        <end position="809"/>
    </location>
</feature>
<evidence type="ECO:0000259" key="2">
    <source>
        <dbReference type="Pfam" id="PF05738"/>
    </source>
</evidence>
<organism evidence="4 5">
    <name type="scientific">Stecheria intestinalis</name>
    <dbReference type="NCBI Taxonomy" id="2606630"/>
    <lineage>
        <taxon>Bacteria</taxon>
        <taxon>Bacillati</taxon>
        <taxon>Bacillota</taxon>
        <taxon>Erysipelotrichia</taxon>
        <taxon>Erysipelotrichales</taxon>
        <taxon>Erysipelotrichaceae</taxon>
        <taxon>Stecheria</taxon>
    </lineage>
</organism>
<dbReference type="InterPro" id="IPR041033">
    <property type="entry name" value="SpaA_PFL_dom_1"/>
</dbReference>
<proteinExistence type="predicted"/>
<evidence type="ECO:0000259" key="3">
    <source>
        <dbReference type="Pfam" id="PF17802"/>
    </source>
</evidence>
<gene>
    <name evidence="4" type="ORF">FYJ51_04900</name>
</gene>
<reference evidence="4 5" key="1">
    <citation type="submission" date="2019-08" db="EMBL/GenBank/DDBJ databases">
        <title>In-depth cultivation of the pig gut microbiome towards novel bacterial diversity and tailored functional studies.</title>
        <authorList>
            <person name="Wylensek D."/>
            <person name="Hitch T.C.A."/>
            <person name="Clavel T."/>
        </authorList>
    </citation>
    <scope>NUCLEOTIDE SEQUENCE [LARGE SCALE GENOMIC DNA]</scope>
    <source>
        <strain evidence="4 5">Oil+RF-744-GAM-WT-6</strain>
    </source>
</reference>
<dbReference type="RefSeq" id="WP_154503926.1">
    <property type="nucleotide sequence ID" value="NZ_VUMN01000008.1"/>
</dbReference>
<dbReference type="CDD" id="cd00222">
    <property type="entry name" value="CollagenBindB"/>
    <property type="match status" value="4"/>
</dbReference>
<comment type="caution">
    <text evidence="4">The sequence shown here is derived from an EMBL/GenBank/DDBJ whole genome shotgun (WGS) entry which is preliminary data.</text>
</comment>
<accession>A0A7X2NRI9</accession>
<sequence length="1157" mass="125918">MSGNAGIFTFNKAIDLNNQQLYIIVRTEPNANAFSTTQARPAATFINSLSMRNSSNESFTSVNSASMKIAQDGTNFKEVGEFGNYDASSKTWSGVTQVSGGNKPSDKILLSWATADGSTQYLSSGTYVDYRLVVNYAGNEEGTLRLEDVVPEGMEPVYVRYFWTAKYFWSTKKDDPSLQPEIAPITNLGDNWVDIGVKNAALDGNAGAATAGNLRKSAYGYYDSSTRTIKIEVSNLSRDTDSEDSVGTRDIQIQIVMRVTDPEVLKGTGKTFTNIMNVYSTAGSLVNSSSTETKIAVTDSITKNKSGSDISGTTLSTSNQLQTSFTMTVNPRGEDLLENSDTLTLVDSYSENLDINLSSLQVKESADSTENVSFTYQIDNSAHTLTLVIPDNKKLIISYDATIEAPLGTTIETISNEAYWYGYRSSKSKWSATKVKVEAAGSIDFGTTPIIKITKVDSQNALKTLEGAQFSLYETTYSETDKTFESTGNAVATETSNADGTVTFGASSSSYKLQFNKIYSIVETSAPTGYIRSSDPVYIGIFRTKTINNVTVYPKDMNNSTDSADVWNTSVLNDLASIANIYYTGTEYDYTWPNSRTSVRISKNFYDGTSNDPVTFPSGDFRFGLYYGGQLLQTLTISNANGQLTYLRTENGVTEAENQPLFTGLNTNDVYTIAELDDNGNQIANAASATINGETYTVTYPNDSTTFSTTGASVQTFSISNHTSVTISGTKTWDDNNNQDGKRPDHITVKLLADGNEVRSTVVNSSTSWAYSFNDLPKYRDGHEISYSVIEDAVPDYSTEITGYDITNSYTPGKTSVTVTKVWDDGNNQDGIRPESVQVQLYADGKASGDPVTLNSDGNWTYTWDNLDQMKSGTEIVYTAEEVTSIDGYTSSVSGNAAEGFTITNTHTPEIKRIVGTKTWDDNNNQDGKRPDHITVKLLADGNEVRSTVVNSSTSWAYSFNDLPKYRDGHEISYSVIEDAVPDYSTEITGYDITNSYTPGKTSVTVTKVWDDGNNQDGIRPESVQVQLYADGKASGDPVTLNSDGNWTYTWDNLDQMKSGTEIVYTAEEVTSIDGYTSSVSGNAAEGFTITNHHTPAEKTTVTEDTNSSGGDSSPSASTLNLVPDTADHTDVLRHGITAILSLTTALIAVVAYKRYQ</sequence>
<evidence type="ECO:0000313" key="5">
    <source>
        <dbReference type="Proteomes" id="UP000461880"/>
    </source>
</evidence>
<feature type="domain" description="CNA-B" evidence="2">
    <location>
        <begin position="1004"/>
        <end position="1092"/>
    </location>
</feature>
<feature type="region of interest" description="Disordered" evidence="1">
    <location>
        <begin position="1089"/>
        <end position="1123"/>
    </location>
</feature>
<dbReference type="Gene3D" id="2.60.40.10">
    <property type="entry name" value="Immunoglobulins"/>
    <property type="match status" value="1"/>
</dbReference>
<feature type="compositionally biased region" description="Low complexity" evidence="1">
    <location>
        <begin position="1108"/>
        <end position="1118"/>
    </location>
</feature>
<dbReference type="EMBL" id="VUMN01000008">
    <property type="protein sequence ID" value="MSS58240.1"/>
    <property type="molecule type" value="Genomic_DNA"/>
</dbReference>
<feature type="domain" description="CNA-B" evidence="2">
    <location>
        <begin position="817"/>
        <end position="906"/>
    </location>
</feature>
<dbReference type="Pfam" id="PF17802">
    <property type="entry name" value="SpaA"/>
    <property type="match status" value="1"/>
</dbReference>
<feature type="compositionally biased region" description="Polar residues" evidence="1">
    <location>
        <begin position="1089"/>
        <end position="1107"/>
    </location>
</feature>
<protein>
    <submittedName>
        <fullName evidence="4">Cna B-type domain-containing protein</fullName>
    </submittedName>
</protein>
<evidence type="ECO:0000256" key="1">
    <source>
        <dbReference type="SAM" id="MobiDB-lite"/>
    </source>
</evidence>
<dbReference type="SUPFAM" id="SSF49478">
    <property type="entry name" value="Cna protein B-type domain"/>
    <property type="match status" value="4"/>
</dbReference>
<feature type="domain" description="CNA-B" evidence="2">
    <location>
        <begin position="915"/>
        <end position="996"/>
    </location>
</feature>